<name>A0A919UGQ3_9ACTN</name>
<dbReference type="InterPro" id="IPR027417">
    <property type="entry name" value="P-loop_NTPase"/>
</dbReference>
<gene>
    <name evidence="2" type="ORF">Dsi01nite_079590</name>
</gene>
<comment type="caution">
    <text evidence="2">The sequence shown here is derived from an EMBL/GenBank/DDBJ whole genome shotgun (WGS) entry which is preliminary data.</text>
</comment>
<protein>
    <submittedName>
        <fullName evidence="2">ATPase AAA</fullName>
    </submittedName>
</protein>
<evidence type="ECO:0000259" key="1">
    <source>
        <dbReference type="SMART" id="SM00382"/>
    </source>
</evidence>
<dbReference type="InterPro" id="IPR003593">
    <property type="entry name" value="AAA+_ATPase"/>
</dbReference>
<evidence type="ECO:0000313" key="2">
    <source>
        <dbReference type="EMBL" id="GIG49918.1"/>
    </source>
</evidence>
<keyword evidence="3" id="KW-1185">Reference proteome</keyword>
<dbReference type="Proteomes" id="UP000660611">
    <property type="component" value="Unassembled WGS sequence"/>
</dbReference>
<feature type="domain" description="AAA+ ATPase" evidence="1">
    <location>
        <begin position="70"/>
        <end position="251"/>
    </location>
</feature>
<dbReference type="SUPFAM" id="SSF52540">
    <property type="entry name" value="P-loop containing nucleoside triphosphate hydrolases"/>
    <property type="match status" value="1"/>
</dbReference>
<dbReference type="SMART" id="SM00382">
    <property type="entry name" value="AAA"/>
    <property type="match status" value="1"/>
</dbReference>
<dbReference type="InterPro" id="IPR011704">
    <property type="entry name" value="ATPase_dyneun-rel_AAA"/>
</dbReference>
<evidence type="ECO:0000313" key="3">
    <source>
        <dbReference type="Proteomes" id="UP000660611"/>
    </source>
</evidence>
<dbReference type="EMBL" id="BONQ01000126">
    <property type="protein sequence ID" value="GIG49918.1"/>
    <property type="molecule type" value="Genomic_DNA"/>
</dbReference>
<dbReference type="GO" id="GO:0005524">
    <property type="term" value="F:ATP binding"/>
    <property type="evidence" value="ECO:0007669"/>
    <property type="project" value="InterPro"/>
</dbReference>
<dbReference type="Pfam" id="PF07728">
    <property type="entry name" value="AAA_5"/>
    <property type="match status" value="1"/>
</dbReference>
<dbReference type="Gene3D" id="3.40.50.300">
    <property type="entry name" value="P-loop containing nucleotide triphosphate hydrolases"/>
    <property type="match status" value="1"/>
</dbReference>
<sequence>MTGPAAQADWHVYHGDGRSAATPLPDPPPWRRFGGKILRERTVPAAATDGTDHFQTTLELVEAVNAAIGLRRPLLLTGRTGSGKSSLIDSVARELVLGRVLRWHVTSSSTLQDALYRYDALGRLQDSQLGDGERGIGGYLRLGPLGTALLPTARPRALLVDEIDKSDIDLPSDLLNVFERGEFEIPELARLEQTRVEIREADGTETFPIEHGHVRCREFPVVVLTSNGERDFPPPFLRRCVQFRMPDPTPELLTRIVTAHLGDAVAADARQLIDDFAERVAGSRSHATDQLLNAIFLLVRPAGPDEAHRERVTELLLRSLQSDLP</sequence>
<dbReference type="RefSeq" id="WP_203851576.1">
    <property type="nucleotide sequence ID" value="NZ_BAAAVW010000029.1"/>
</dbReference>
<organism evidence="2 3">
    <name type="scientific">Dactylosporangium siamense</name>
    <dbReference type="NCBI Taxonomy" id="685454"/>
    <lineage>
        <taxon>Bacteria</taxon>
        <taxon>Bacillati</taxon>
        <taxon>Actinomycetota</taxon>
        <taxon>Actinomycetes</taxon>
        <taxon>Micromonosporales</taxon>
        <taxon>Micromonosporaceae</taxon>
        <taxon>Dactylosporangium</taxon>
    </lineage>
</organism>
<accession>A0A919UGQ3</accession>
<dbReference type="AlphaFoldDB" id="A0A919UGQ3"/>
<proteinExistence type="predicted"/>
<reference evidence="2" key="1">
    <citation type="submission" date="2021-01" db="EMBL/GenBank/DDBJ databases">
        <title>Whole genome shotgun sequence of Dactylosporangium siamense NBRC 106093.</title>
        <authorList>
            <person name="Komaki H."/>
            <person name="Tamura T."/>
        </authorList>
    </citation>
    <scope>NUCLEOTIDE SEQUENCE</scope>
    <source>
        <strain evidence="2">NBRC 106093</strain>
    </source>
</reference>
<dbReference type="GO" id="GO:0016887">
    <property type="term" value="F:ATP hydrolysis activity"/>
    <property type="evidence" value="ECO:0007669"/>
    <property type="project" value="InterPro"/>
</dbReference>